<name>A0A1N7K0I9_9BACI</name>
<evidence type="ECO:0000256" key="2">
    <source>
        <dbReference type="ARBA" id="ARBA00007532"/>
    </source>
</evidence>
<evidence type="ECO:0000256" key="4">
    <source>
        <dbReference type="ARBA" id="ARBA00022827"/>
    </source>
</evidence>
<dbReference type="InterPro" id="IPR004099">
    <property type="entry name" value="Pyr_nucl-diS_OxRdtase_dimer"/>
</dbReference>
<evidence type="ECO:0000256" key="3">
    <source>
        <dbReference type="ARBA" id="ARBA00022630"/>
    </source>
</evidence>
<evidence type="ECO:0000256" key="1">
    <source>
        <dbReference type="ARBA" id="ARBA00001974"/>
    </source>
</evidence>
<keyword evidence="10" id="KW-1185">Reference proteome</keyword>
<keyword evidence="5" id="KW-0560">Oxidoreductase</keyword>
<dbReference type="GO" id="GO:0006103">
    <property type="term" value="P:2-oxoglutarate metabolic process"/>
    <property type="evidence" value="ECO:0007669"/>
    <property type="project" value="TreeGrafter"/>
</dbReference>
<dbReference type="InterPro" id="IPR023753">
    <property type="entry name" value="FAD/NAD-binding_dom"/>
</dbReference>
<dbReference type="Pfam" id="PF02852">
    <property type="entry name" value="Pyr_redox_dim"/>
    <property type="match status" value="1"/>
</dbReference>
<dbReference type="EMBL" id="FTOC01000008">
    <property type="protein sequence ID" value="SIS55026.1"/>
    <property type="molecule type" value="Genomic_DNA"/>
</dbReference>
<evidence type="ECO:0000313" key="9">
    <source>
        <dbReference type="EMBL" id="SIS55026.1"/>
    </source>
</evidence>
<dbReference type="PANTHER" id="PTHR22912:SF219">
    <property type="entry name" value="DIHYDROLIPOYL DEHYDROGENASE"/>
    <property type="match status" value="1"/>
</dbReference>
<dbReference type="AlphaFoldDB" id="A0A1N7K0I9"/>
<evidence type="ECO:0000313" key="10">
    <source>
        <dbReference type="Proteomes" id="UP000187608"/>
    </source>
</evidence>
<dbReference type="InterPro" id="IPR036188">
    <property type="entry name" value="FAD/NAD-bd_sf"/>
</dbReference>
<keyword evidence="4" id="KW-0274">FAD</keyword>
<dbReference type="Gene3D" id="3.50.50.60">
    <property type="entry name" value="FAD/NAD(P)-binding domain"/>
    <property type="match status" value="2"/>
</dbReference>
<dbReference type="Proteomes" id="UP000187608">
    <property type="component" value="Unassembled WGS sequence"/>
</dbReference>
<dbReference type="SUPFAM" id="SSF55424">
    <property type="entry name" value="FAD/NAD-linked reductases, dimerisation (C-terminal) domain"/>
    <property type="match status" value="1"/>
</dbReference>
<dbReference type="Pfam" id="PF07992">
    <property type="entry name" value="Pyr_redox_2"/>
    <property type="match status" value="1"/>
</dbReference>
<organism evidence="9 10">
    <name type="scientific">Salimicrobium flavidum</name>
    <dbReference type="NCBI Taxonomy" id="570947"/>
    <lineage>
        <taxon>Bacteria</taxon>
        <taxon>Bacillati</taxon>
        <taxon>Bacillota</taxon>
        <taxon>Bacilli</taxon>
        <taxon>Bacillales</taxon>
        <taxon>Bacillaceae</taxon>
        <taxon>Salimicrobium</taxon>
    </lineage>
</organism>
<evidence type="ECO:0000256" key="5">
    <source>
        <dbReference type="ARBA" id="ARBA00023002"/>
    </source>
</evidence>
<keyword evidence="3" id="KW-0285">Flavoprotein</keyword>
<dbReference type="GO" id="GO:0050660">
    <property type="term" value="F:flavin adenine dinucleotide binding"/>
    <property type="evidence" value="ECO:0007669"/>
    <property type="project" value="TreeGrafter"/>
</dbReference>
<evidence type="ECO:0000259" key="7">
    <source>
        <dbReference type="Pfam" id="PF02852"/>
    </source>
</evidence>
<accession>A0A1N7K0I9</accession>
<comment type="similarity">
    <text evidence="2">Belongs to the class-I pyridine nucleotide-disulfide oxidoreductase family.</text>
</comment>
<evidence type="ECO:0000259" key="8">
    <source>
        <dbReference type="Pfam" id="PF07992"/>
    </source>
</evidence>
<dbReference type="PRINTS" id="PR00411">
    <property type="entry name" value="PNDRDTASEI"/>
</dbReference>
<gene>
    <name evidence="9" type="ORF">SAMN05421687_108100</name>
</gene>
<feature type="domain" description="FAD/NAD(P)-binding" evidence="8">
    <location>
        <begin position="1"/>
        <end position="137"/>
    </location>
</feature>
<dbReference type="STRING" id="570947.SAMN05421687_108100"/>
<comment type="cofactor">
    <cofactor evidence="1">
        <name>FAD</name>
        <dbReference type="ChEBI" id="CHEBI:57692"/>
    </cofactor>
</comment>
<reference evidence="10" key="1">
    <citation type="submission" date="2017-01" db="EMBL/GenBank/DDBJ databases">
        <authorList>
            <person name="Varghese N."/>
            <person name="Submissions S."/>
        </authorList>
    </citation>
    <scope>NUCLEOTIDE SEQUENCE [LARGE SCALE GENOMIC DNA]</scope>
    <source>
        <strain evidence="10">DSM 23127</strain>
    </source>
</reference>
<dbReference type="InterPro" id="IPR050151">
    <property type="entry name" value="Class-I_Pyr_Nuc-Dis_Oxidored"/>
</dbReference>
<dbReference type="GO" id="GO:0004148">
    <property type="term" value="F:dihydrolipoyl dehydrogenase (NADH) activity"/>
    <property type="evidence" value="ECO:0007669"/>
    <property type="project" value="TreeGrafter"/>
</dbReference>
<protein>
    <submittedName>
        <fullName evidence="9">Dihydrolipoamide dehydrogenase</fullName>
    </submittedName>
</protein>
<dbReference type="PRINTS" id="PR00368">
    <property type="entry name" value="FADPNR"/>
</dbReference>
<dbReference type="PANTHER" id="PTHR22912">
    <property type="entry name" value="DISULFIDE OXIDOREDUCTASE"/>
    <property type="match status" value="1"/>
</dbReference>
<dbReference type="SUPFAM" id="SSF51905">
    <property type="entry name" value="FAD/NAD(P)-binding domain"/>
    <property type="match status" value="1"/>
</dbReference>
<feature type="domain" description="Pyridine nucleotide-disulphide oxidoreductase dimerisation" evidence="7">
    <location>
        <begin position="157"/>
        <end position="265"/>
    </location>
</feature>
<sequence>MEFATIFSSLDIPVTIVELGDRLIPTEDAEAAQIVEEKLKNSGVKIFTNVSVSSVSHHSDKDDIQFTLSDHTEFSTGSLLLATGRTPDTRVVEDVSIEKENGFIKTNNKLETSLPNVYAIGDVNGKIQLAHTASAEGLIAANNASGEPLKTIDYRMVPKCVYTLPEISSVGLTEEEARNTYSNIKVQKVLYSSNGKALSSGNTEGFVKTIAEEQFGEILGVTMVGSHVTEMIGESVAFMNLEGTVEELAETIHPHPTLSEAMFEAANEWLNKGIHH</sequence>
<keyword evidence="6" id="KW-0520">NAD</keyword>
<dbReference type="FunFam" id="3.30.390.30:FF:000001">
    <property type="entry name" value="Dihydrolipoyl dehydrogenase"/>
    <property type="match status" value="1"/>
</dbReference>
<proteinExistence type="inferred from homology"/>
<dbReference type="Gene3D" id="3.30.390.30">
    <property type="match status" value="1"/>
</dbReference>
<dbReference type="InterPro" id="IPR016156">
    <property type="entry name" value="FAD/NAD-linked_Rdtase_dimer_sf"/>
</dbReference>
<evidence type="ECO:0000256" key="6">
    <source>
        <dbReference type="ARBA" id="ARBA00023027"/>
    </source>
</evidence>